<dbReference type="Proteomes" id="UP000887576">
    <property type="component" value="Unplaced"/>
</dbReference>
<name>A0AC34RKZ9_9BILA</name>
<proteinExistence type="predicted"/>
<reference evidence="2" key="1">
    <citation type="submission" date="2022-11" db="UniProtKB">
        <authorList>
            <consortium name="WormBaseParasite"/>
        </authorList>
    </citation>
    <scope>IDENTIFICATION</scope>
</reference>
<protein>
    <submittedName>
        <fullName evidence="2">Uncharacterized protein</fullName>
    </submittedName>
</protein>
<accession>A0AC34RKZ9</accession>
<organism evidence="1 2">
    <name type="scientific">Panagrolaimus sp. JU765</name>
    <dbReference type="NCBI Taxonomy" id="591449"/>
    <lineage>
        <taxon>Eukaryota</taxon>
        <taxon>Metazoa</taxon>
        <taxon>Ecdysozoa</taxon>
        <taxon>Nematoda</taxon>
        <taxon>Chromadorea</taxon>
        <taxon>Rhabditida</taxon>
        <taxon>Tylenchina</taxon>
        <taxon>Panagrolaimomorpha</taxon>
        <taxon>Panagrolaimoidea</taxon>
        <taxon>Panagrolaimidae</taxon>
        <taxon>Panagrolaimus</taxon>
    </lineage>
</organism>
<dbReference type="WBParaSite" id="JU765_v2.g7933.t1">
    <property type="protein sequence ID" value="JU765_v2.g7933.t1"/>
    <property type="gene ID" value="JU765_v2.g7933"/>
</dbReference>
<sequence>MNTSENRGKSSWKILEDEEDKLMETFQKLMKNVSMKEEGRDAASKAVDLKCDELEHDPVKPPMDLNPELEAPQVRRRVKQPDRWKTDDSEAMMGA</sequence>
<evidence type="ECO:0000313" key="1">
    <source>
        <dbReference type="Proteomes" id="UP000887576"/>
    </source>
</evidence>
<evidence type="ECO:0000313" key="2">
    <source>
        <dbReference type="WBParaSite" id="JU765_v2.g7933.t1"/>
    </source>
</evidence>